<evidence type="ECO:0000313" key="2">
    <source>
        <dbReference type="EMBL" id="VTZ64888.1"/>
    </source>
</evidence>
<dbReference type="AlphaFoldDB" id="A0A508X5S5"/>
<evidence type="ECO:0000256" key="1">
    <source>
        <dbReference type="SAM" id="SignalP"/>
    </source>
</evidence>
<evidence type="ECO:0008006" key="3">
    <source>
        <dbReference type="Google" id="ProtNLM"/>
    </source>
</evidence>
<proteinExistence type="predicted"/>
<accession>A0A508X5S5</accession>
<dbReference type="Proteomes" id="UP000507954">
    <property type="component" value="Unassembled WGS sequence"/>
</dbReference>
<feature type="chain" id="PRO_5021505312" description="Transmembrane protein" evidence="1">
    <location>
        <begin position="30"/>
        <end position="124"/>
    </location>
</feature>
<gene>
    <name evidence="2" type="ORF">EMEDMD4_730016</name>
</gene>
<keyword evidence="1" id="KW-0732">Signal</keyword>
<sequence length="124" mass="13145">MIAMVVLRRLTFALALLGIVLGPVSVSTAASAMALSSDMQMAAMPSADDVDDMPGCPEEQQSQKDFCGKACPLALICSSTILADEHKPAGWRVRLASRSLSLGFLQEAHLPSTIVEPLPRPPRA</sequence>
<protein>
    <recommendedName>
        <fullName evidence="3">Transmembrane protein</fullName>
    </recommendedName>
</protein>
<feature type="signal peptide" evidence="1">
    <location>
        <begin position="1"/>
        <end position="29"/>
    </location>
</feature>
<organism evidence="2">
    <name type="scientific">Sinorhizobium medicae</name>
    <dbReference type="NCBI Taxonomy" id="110321"/>
    <lineage>
        <taxon>Bacteria</taxon>
        <taxon>Pseudomonadati</taxon>
        <taxon>Pseudomonadota</taxon>
        <taxon>Alphaproteobacteria</taxon>
        <taxon>Hyphomicrobiales</taxon>
        <taxon>Rhizobiaceae</taxon>
        <taxon>Sinorhizobium/Ensifer group</taxon>
        <taxon>Sinorhizobium</taxon>
    </lineage>
</organism>
<reference evidence="2" key="1">
    <citation type="submission" date="2019-06" db="EMBL/GenBank/DDBJ databases">
        <authorList>
            <person name="Le Quere A."/>
            <person name="Colella S."/>
        </authorList>
    </citation>
    <scope>NUCLEOTIDE SEQUENCE</scope>
    <source>
        <strain evidence="2">EmedicaeMD41</strain>
    </source>
</reference>
<name>A0A508X5S5_9HYPH</name>
<dbReference type="EMBL" id="CABFNB010000143">
    <property type="protein sequence ID" value="VTZ64888.1"/>
    <property type="molecule type" value="Genomic_DNA"/>
</dbReference>